<keyword evidence="1" id="KW-1185">Reference proteome</keyword>
<dbReference type="Proteomes" id="UP000095282">
    <property type="component" value="Unplaced"/>
</dbReference>
<dbReference type="eggNOG" id="ENOG502SSMH">
    <property type="taxonomic scope" value="Eukaryota"/>
</dbReference>
<reference evidence="2" key="1">
    <citation type="submission" date="2016-11" db="UniProtKB">
        <authorList>
            <consortium name="WormBaseParasite"/>
        </authorList>
    </citation>
    <scope>IDENTIFICATION</scope>
</reference>
<dbReference type="STRING" id="1561998.A0A1I7UK09"/>
<accession>A0A1I7UK09</accession>
<name>A0A1I7UK09_9PELO</name>
<dbReference type="AlphaFoldDB" id="A0A1I7UK09"/>
<sequence length="346" mass="40263">MDCPNDYYYGDSADISNLEFKEENRIMEEINRLETGGDGDEEIRFGEQLQDDLINSFCDKLQSVCPQRLEAFLAIQFLMITDKEDLRKHVSGKHSAIQVLYDRTRAHYIMAHYDPRYRHVEIYDSLQPYEDGGKPMVINELATQICHLFGHLHQKYIPLLINREFESQSDNFSCGYRVVAALVDLARGRNPSCYTYSRRAILAFMRLVLNDPSPKWEMFESANFGTPKYYSGHHRIRCLIVNTTFVPSEPSSSYSSRSSSADSLKSIYKRSYAQIPLKRVNAGHTVSPKKQKREDCMEKSVEQIENYFSSGTWINTIADKCDNIYSHFFRVKSEDYQEEEYKNSRV</sequence>
<protein>
    <submittedName>
        <fullName evidence="2">ULP_PROTEASE domain-containing protein</fullName>
    </submittedName>
</protein>
<proteinExistence type="predicted"/>
<evidence type="ECO:0000313" key="1">
    <source>
        <dbReference type="Proteomes" id="UP000095282"/>
    </source>
</evidence>
<evidence type="ECO:0000313" key="2">
    <source>
        <dbReference type="WBParaSite" id="Csp11.Scaffold630.g16737.t1"/>
    </source>
</evidence>
<dbReference type="WBParaSite" id="Csp11.Scaffold630.g16737.t1">
    <property type="protein sequence ID" value="Csp11.Scaffold630.g16737.t1"/>
    <property type="gene ID" value="Csp11.Scaffold630.g16737"/>
</dbReference>
<dbReference type="InterPro" id="IPR038765">
    <property type="entry name" value="Papain-like_cys_pep_sf"/>
</dbReference>
<organism evidence="1 2">
    <name type="scientific">Caenorhabditis tropicalis</name>
    <dbReference type="NCBI Taxonomy" id="1561998"/>
    <lineage>
        <taxon>Eukaryota</taxon>
        <taxon>Metazoa</taxon>
        <taxon>Ecdysozoa</taxon>
        <taxon>Nematoda</taxon>
        <taxon>Chromadorea</taxon>
        <taxon>Rhabditida</taxon>
        <taxon>Rhabditina</taxon>
        <taxon>Rhabditomorpha</taxon>
        <taxon>Rhabditoidea</taxon>
        <taxon>Rhabditidae</taxon>
        <taxon>Peloderinae</taxon>
        <taxon>Caenorhabditis</taxon>
    </lineage>
</organism>
<dbReference type="SUPFAM" id="SSF54001">
    <property type="entry name" value="Cysteine proteinases"/>
    <property type="match status" value="1"/>
</dbReference>